<dbReference type="InterPro" id="IPR000477">
    <property type="entry name" value="RT_dom"/>
</dbReference>
<dbReference type="InterPro" id="IPR043128">
    <property type="entry name" value="Rev_trsase/Diguanyl_cyclase"/>
</dbReference>
<dbReference type="Pfam" id="PF00078">
    <property type="entry name" value="RVT_1"/>
    <property type="match status" value="1"/>
</dbReference>
<dbReference type="InterPro" id="IPR043502">
    <property type="entry name" value="DNA/RNA_pol_sf"/>
</dbReference>
<comment type="caution">
    <text evidence="2">The sequence shown here is derived from an EMBL/GenBank/DDBJ whole genome shotgun (WGS) entry which is preliminary data.</text>
</comment>
<dbReference type="InterPro" id="IPR053134">
    <property type="entry name" value="RNA-dir_DNA_polymerase"/>
</dbReference>
<proteinExistence type="predicted"/>
<dbReference type="CDD" id="cd01647">
    <property type="entry name" value="RT_LTR"/>
    <property type="match status" value="1"/>
</dbReference>
<feature type="domain" description="Reverse transcriptase" evidence="1">
    <location>
        <begin position="48"/>
        <end position="126"/>
    </location>
</feature>
<sequence>MTSSHGTHSDMKGIHPSITSHRLNVLPTARPIRQKRSGLPGLVGKCSGGTQKRRQMAGMLSFLDAFSGYHQIPMSPADEEKTAFITPHDLYCYKVMSFGLKNASTTYQRLMTKIFKPWSAAHRGKFLGFMVSQRGIEVNPDQVKESWKHHPQEQKGITAPQGKLVALGRFIARFANELRPFFLAYEKLERTDGQTASGQSGVLFRCPSPKEQKPIYYVSRALANVETRPNRKNASMGHRVKRIWIEFQPRLSMKGQVMADFVLEYSRRPIQHKEPSEKEWWTLRVDGAHDHQDPE</sequence>
<evidence type="ECO:0000313" key="2">
    <source>
        <dbReference type="EMBL" id="RVX00758.1"/>
    </source>
</evidence>
<organism evidence="2 3">
    <name type="scientific">Vitis vinifera</name>
    <name type="common">Grape</name>
    <dbReference type="NCBI Taxonomy" id="29760"/>
    <lineage>
        <taxon>Eukaryota</taxon>
        <taxon>Viridiplantae</taxon>
        <taxon>Streptophyta</taxon>
        <taxon>Embryophyta</taxon>
        <taxon>Tracheophyta</taxon>
        <taxon>Spermatophyta</taxon>
        <taxon>Magnoliopsida</taxon>
        <taxon>eudicotyledons</taxon>
        <taxon>Gunneridae</taxon>
        <taxon>Pentapetalae</taxon>
        <taxon>rosids</taxon>
        <taxon>Vitales</taxon>
        <taxon>Vitaceae</taxon>
        <taxon>Viteae</taxon>
        <taxon>Vitis</taxon>
    </lineage>
</organism>
<reference evidence="2 3" key="1">
    <citation type="journal article" date="2018" name="PLoS Genet.">
        <title>Population sequencing reveals clonal diversity and ancestral inbreeding in the grapevine cultivar Chardonnay.</title>
        <authorList>
            <person name="Roach M.J."/>
            <person name="Johnson D.L."/>
            <person name="Bohlmann J."/>
            <person name="van Vuuren H.J."/>
            <person name="Jones S.J."/>
            <person name="Pretorius I.S."/>
            <person name="Schmidt S.A."/>
            <person name="Borneman A.R."/>
        </authorList>
    </citation>
    <scope>NUCLEOTIDE SEQUENCE [LARGE SCALE GENOMIC DNA]</scope>
    <source>
        <strain evidence="3">cv. Chardonnay</strain>
        <tissue evidence="2">Leaf</tissue>
    </source>
</reference>
<dbReference type="SUPFAM" id="SSF56672">
    <property type="entry name" value="DNA/RNA polymerases"/>
    <property type="match status" value="1"/>
</dbReference>
<evidence type="ECO:0000259" key="1">
    <source>
        <dbReference type="Pfam" id="PF00078"/>
    </source>
</evidence>
<gene>
    <name evidence="2" type="primary">TY3B-I_822</name>
    <name evidence="2" type="ORF">CK203_026486</name>
</gene>
<dbReference type="Gene3D" id="3.10.10.10">
    <property type="entry name" value="HIV Type 1 Reverse Transcriptase, subunit A, domain 1"/>
    <property type="match status" value="1"/>
</dbReference>
<dbReference type="EMBL" id="QGNW01000079">
    <property type="protein sequence ID" value="RVX00758.1"/>
    <property type="molecule type" value="Genomic_DNA"/>
</dbReference>
<name>A0A438IVI7_VITVI</name>
<evidence type="ECO:0000313" key="3">
    <source>
        <dbReference type="Proteomes" id="UP000288805"/>
    </source>
</evidence>
<dbReference type="Proteomes" id="UP000288805">
    <property type="component" value="Unassembled WGS sequence"/>
</dbReference>
<dbReference type="Gene3D" id="3.30.70.270">
    <property type="match status" value="1"/>
</dbReference>
<accession>A0A438IVI7</accession>
<protein>
    <submittedName>
        <fullName evidence="2">Transposon Ty3-I Gag-Pol polyprotein</fullName>
    </submittedName>
</protein>
<dbReference type="PANTHER" id="PTHR24559">
    <property type="entry name" value="TRANSPOSON TY3-I GAG-POL POLYPROTEIN"/>
    <property type="match status" value="1"/>
</dbReference>
<dbReference type="AlphaFoldDB" id="A0A438IVI7"/>
<dbReference type="PANTHER" id="PTHR24559:SF444">
    <property type="entry name" value="REVERSE TRANSCRIPTASE DOMAIN-CONTAINING PROTEIN"/>
    <property type="match status" value="1"/>
</dbReference>